<organism evidence="3 4">
    <name type="scientific">Phenylobacterium terrae</name>
    <dbReference type="NCBI Taxonomy" id="2665495"/>
    <lineage>
        <taxon>Bacteria</taxon>
        <taxon>Pseudomonadati</taxon>
        <taxon>Pseudomonadota</taxon>
        <taxon>Alphaproteobacteria</taxon>
        <taxon>Caulobacterales</taxon>
        <taxon>Caulobacteraceae</taxon>
        <taxon>Phenylobacterium</taxon>
    </lineage>
</organism>
<evidence type="ECO:0000256" key="1">
    <source>
        <dbReference type="ARBA" id="ARBA00022801"/>
    </source>
</evidence>
<evidence type="ECO:0000259" key="2">
    <source>
        <dbReference type="SMART" id="SM00849"/>
    </source>
</evidence>
<sequence length="281" mass="30687">MLLGTGTPSPDPARSGPATAIVVDGTPYLVDFGPGVVRRAAAAAEKGVKGLSVVNLRVVFLTHLHSDHTAGYPDLILTPWAVGRRHPLEVYGPKGLQAMTEHILEAYREDIRIRLRDKAALGALDQLDGYKVNAHEIGPGVVYKDEKVTVKAFLVEHGDVPQAFGFRFETPDRTIVISGDAAPSQSVVDNCNGCDVLIHEAYSLMTYRNVSPPYQSYRRRHHTSSTELAEIAKRARPGLLILYHRANPGGVGRPNPEEALLQEIRRTYDGAVVTGHDLDVF</sequence>
<dbReference type="PANTHER" id="PTHR46018:SF2">
    <property type="entry name" value="ZINC PHOSPHODIESTERASE ELAC PROTEIN 1"/>
    <property type="match status" value="1"/>
</dbReference>
<dbReference type="InterPro" id="IPR036866">
    <property type="entry name" value="RibonucZ/Hydroxyglut_hydro"/>
</dbReference>
<feature type="domain" description="Metallo-beta-lactamase" evidence="2">
    <location>
        <begin position="15"/>
        <end position="214"/>
    </location>
</feature>
<dbReference type="EMBL" id="JBHUEY010000001">
    <property type="protein sequence ID" value="MFD1782137.1"/>
    <property type="molecule type" value="Genomic_DNA"/>
</dbReference>
<evidence type="ECO:0000313" key="4">
    <source>
        <dbReference type="Proteomes" id="UP001597237"/>
    </source>
</evidence>
<protein>
    <submittedName>
        <fullName evidence="3">MBL fold metallo-hydrolase</fullName>
    </submittedName>
</protein>
<dbReference type="Gene3D" id="3.60.15.10">
    <property type="entry name" value="Ribonuclease Z/Hydroxyacylglutathione hydrolase-like"/>
    <property type="match status" value="1"/>
</dbReference>
<dbReference type="RefSeq" id="WP_377281035.1">
    <property type="nucleotide sequence ID" value="NZ_JBHRSI010000003.1"/>
</dbReference>
<name>A0ABW4MX22_9CAUL</name>
<dbReference type="SMART" id="SM00849">
    <property type="entry name" value="Lactamase_B"/>
    <property type="match status" value="1"/>
</dbReference>
<dbReference type="CDD" id="cd07719">
    <property type="entry name" value="arylsulfatase_AtsA-like_MBL-fold"/>
    <property type="match status" value="1"/>
</dbReference>
<dbReference type="Proteomes" id="UP001597237">
    <property type="component" value="Unassembled WGS sequence"/>
</dbReference>
<dbReference type="InterPro" id="IPR044094">
    <property type="entry name" value="AtsA-like_MBL-fold"/>
</dbReference>
<gene>
    <name evidence="3" type="ORF">ACFSC0_01930</name>
</gene>
<keyword evidence="1" id="KW-0378">Hydrolase</keyword>
<dbReference type="Pfam" id="PF12706">
    <property type="entry name" value="Lactamase_B_2"/>
    <property type="match status" value="1"/>
</dbReference>
<comment type="caution">
    <text evidence="3">The sequence shown here is derived from an EMBL/GenBank/DDBJ whole genome shotgun (WGS) entry which is preliminary data.</text>
</comment>
<proteinExistence type="predicted"/>
<dbReference type="InterPro" id="IPR001279">
    <property type="entry name" value="Metallo-B-lactamas"/>
</dbReference>
<accession>A0ABW4MX22</accession>
<keyword evidence="4" id="KW-1185">Reference proteome</keyword>
<dbReference type="SUPFAM" id="SSF56281">
    <property type="entry name" value="Metallo-hydrolase/oxidoreductase"/>
    <property type="match status" value="1"/>
</dbReference>
<reference evidence="4" key="1">
    <citation type="journal article" date="2019" name="Int. J. Syst. Evol. Microbiol.">
        <title>The Global Catalogue of Microorganisms (GCM) 10K type strain sequencing project: providing services to taxonomists for standard genome sequencing and annotation.</title>
        <authorList>
            <consortium name="The Broad Institute Genomics Platform"/>
            <consortium name="The Broad Institute Genome Sequencing Center for Infectious Disease"/>
            <person name="Wu L."/>
            <person name="Ma J."/>
        </authorList>
    </citation>
    <scope>NUCLEOTIDE SEQUENCE [LARGE SCALE GENOMIC DNA]</scope>
    <source>
        <strain evidence="4">DFY28</strain>
    </source>
</reference>
<evidence type="ECO:0000313" key="3">
    <source>
        <dbReference type="EMBL" id="MFD1782137.1"/>
    </source>
</evidence>
<dbReference type="PANTHER" id="PTHR46018">
    <property type="entry name" value="ZINC PHOSPHODIESTERASE ELAC PROTEIN 1"/>
    <property type="match status" value="1"/>
</dbReference>